<sequence>MGGDNQRRIFQQITRLARCKERSTFRRRKPQRE</sequence>
<protein>
    <submittedName>
        <fullName evidence="1">Uncharacterized protein</fullName>
    </submittedName>
</protein>
<dbReference type="RefSeq" id="XP_060376239.1">
    <property type="nucleotide sequence ID" value="XM_060529189.1"/>
</dbReference>
<comment type="caution">
    <text evidence="1">The sequence shown here is derived from an EMBL/GenBank/DDBJ whole genome shotgun (WGS) entry which is preliminary data.</text>
</comment>
<reference evidence="1 2" key="1">
    <citation type="submission" date="2016-10" db="EMBL/GenBank/DDBJ databases">
        <title>The genome sequence of Colletotrichum fioriniae PJ7.</title>
        <authorList>
            <person name="Baroncelli R."/>
        </authorList>
    </citation>
    <scope>NUCLEOTIDE SEQUENCE [LARGE SCALE GENOMIC DNA]</scope>
    <source>
        <strain evidence="1 2">Tom-12</strain>
    </source>
</reference>
<dbReference type="Proteomes" id="UP001227543">
    <property type="component" value="Unassembled WGS sequence"/>
</dbReference>
<evidence type="ECO:0000313" key="1">
    <source>
        <dbReference type="EMBL" id="KAK1483960.1"/>
    </source>
</evidence>
<organism evidence="1 2">
    <name type="scientific">Colletotrichum tamarilloi</name>
    <dbReference type="NCBI Taxonomy" id="1209934"/>
    <lineage>
        <taxon>Eukaryota</taxon>
        <taxon>Fungi</taxon>
        <taxon>Dikarya</taxon>
        <taxon>Ascomycota</taxon>
        <taxon>Pezizomycotina</taxon>
        <taxon>Sordariomycetes</taxon>
        <taxon>Hypocreomycetidae</taxon>
        <taxon>Glomerellales</taxon>
        <taxon>Glomerellaceae</taxon>
        <taxon>Colletotrichum</taxon>
        <taxon>Colletotrichum acutatum species complex</taxon>
    </lineage>
</organism>
<keyword evidence="2" id="KW-1185">Reference proteome</keyword>
<evidence type="ECO:0000313" key="2">
    <source>
        <dbReference type="Proteomes" id="UP001227543"/>
    </source>
</evidence>
<dbReference type="GeneID" id="85413427"/>
<accession>A0ABQ9QT10</accession>
<gene>
    <name evidence="1" type="ORF">CTAM01_13185</name>
</gene>
<name>A0ABQ9QT10_9PEZI</name>
<dbReference type="EMBL" id="MLFU01000090">
    <property type="protein sequence ID" value="KAK1483960.1"/>
    <property type="molecule type" value="Genomic_DNA"/>
</dbReference>
<proteinExistence type="predicted"/>